<dbReference type="SUPFAM" id="SSF55298">
    <property type="entry name" value="YjgF-like"/>
    <property type="match status" value="2"/>
</dbReference>
<comment type="catalytic activity">
    <reaction evidence="5">
        <text>diphthine-[translation elongation factor 2] + NH4(+) + ATP = diphthamide-[translation elongation factor 2] + AMP + diphosphate + H(+)</text>
        <dbReference type="Rhea" id="RHEA:19753"/>
        <dbReference type="Rhea" id="RHEA-COMP:10172"/>
        <dbReference type="Rhea" id="RHEA-COMP:10174"/>
        <dbReference type="ChEBI" id="CHEBI:15378"/>
        <dbReference type="ChEBI" id="CHEBI:16692"/>
        <dbReference type="ChEBI" id="CHEBI:28938"/>
        <dbReference type="ChEBI" id="CHEBI:30616"/>
        <dbReference type="ChEBI" id="CHEBI:33019"/>
        <dbReference type="ChEBI" id="CHEBI:82696"/>
        <dbReference type="ChEBI" id="CHEBI:456215"/>
        <dbReference type="EC" id="6.3.1.14"/>
    </reaction>
</comment>
<feature type="region of interest" description="Disordered" evidence="6">
    <location>
        <begin position="317"/>
        <end position="337"/>
    </location>
</feature>
<dbReference type="Proteomes" id="UP000053110">
    <property type="component" value="Unassembled WGS sequence"/>
</dbReference>
<dbReference type="Gene3D" id="3.30.1330.40">
    <property type="entry name" value="RutC-like"/>
    <property type="match status" value="2"/>
</dbReference>
<dbReference type="PANTHER" id="PTHR12196:SF2">
    <property type="entry name" value="DIPHTHINE--AMMONIA LIGASE"/>
    <property type="match status" value="1"/>
</dbReference>
<dbReference type="HOGENOM" id="CLU_010289_2_0_1"/>
<organism evidence="9">
    <name type="scientific">Blumeria graminis f. sp. tritici 96224</name>
    <dbReference type="NCBI Taxonomy" id="1268274"/>
    <lineage>
        <taxon>Eukaryota</taxon>
        <taxon>Fungi</taxon>
        <taxon>Dikarya</taxon>
        <taxon>Ascomycota</taxon>
        <taxon>Pezizomycotina</taxon>
        <taxon>Leotiomycetes</taxon>
        <taxon>Erysiphales</taxon>
        <taxon>Erysiphaceae</taxon>
        <taxon>Blumeria</taxon>
    </lineage>
</organism>
<dbReference type="SUPFAM" id="SSF52402">
    <property type="entry name" value="Adenine nucleotide alpha hydrolases-like"/>
    <property type="match status" value="1"/>
</dbReference>
<dbReference type="AlphaFoldDB" id="A0A061HPU8"/>
<evidence type="ECO:0000256" key="3">
    <source>
        <dbReference type="ARBA" id="ARBA00029814"/>
    </source>
</evidence>
<reference evidence="8" key="2">
    <citation type="submission" date="2013-01" db="EMBL/GenBank/DDBJ databases">
        <title>The wheat powdery mildew genome reveals unique evolution of an obligate biotroph.</title>
        <authorList>
            <person name="Oberhaensli S."/>
            <person name="Wicker T."/>
            <person name="Keller B."/>
        </authorList>
    </citation>
    <scope>NUCLEOTIDE SEQUENCE</scope>
    <source>
        <strain evidence="8">96224</strain>
    </source>
</reference>
<sequence length="769" mass="84916">MNESLNVIALISGGKDSFYSLMHCIENGHRIVALANLHPPQTQPDGKEESPSDMNSFMYQTVGHTVIPLYREALGIPLYRWPISGIAVDTGTTYGITGTHNETHITQPNQDSVVDETESLVPLLKWVMGENPSANALCTGAILSTYQRTRVEAISNRLGLIPLSYLWQYPNLPPGTQISLLEDMKSVGLDARIVKVAGGELDESYLWQSLTTDHVIKRVEKATQKFGTQDDGSLLGEGGEYETLVIDGPLHIFKGRIDIKETSRHIITETGGTAWLHISDAKVIMKTDPYLAIKPVRIPPQFDPKFSSVIKALQSPRPQTDVLSSQERNQKTPTEPLHVLNGDNLSTFMVQWTMKVSDSRPIADSTLELIEKFKLKLKDEGLKPGNIVSSIAILRSMQDFAVINSIYEELFTEPNPPTRVTIACGPSMGAYTNLIIHFTGLRPSTDLVTTSRKALHVQSRSYWAPANIGPYSQAVITTTAVNEEEIQSVSTAGQIPLVPHLMKLSNTSLLPPAVFEAALSLQHLWRIGIATSVGWWTGVITYLVCDLGHACDISQRAILAGEAWAHLHQARPEDVNEETADEEVADLWEVNYHAGWRGRGTARCSHNLPDWTLLEEPMGESARFRNVVPPLFAVEVAALPRQSLIEWHALLGVVPSGRPLAPRRLVLQHSVIYQLRLSTQHQQVIIAVAFPSNLTQISSYVYEAFSHLGWTAAHAHIGGLTYCDAHLSEDEPVWWRACGTIPCHSLWSATGERLGVVIIRNTMISNVSG</sequence>
<evidence type="ECO:0000313" key="8">
    <source>
        <dbReference type="EMBL" id="EPQ66054.1"/>
    </source>
</evidence>
<reference evidence="9" key="3">
    <citation type="submission" date="2018-07" db="EMBL/GenBank/DDBJ databases">
        <authorList>
            <person name="Quirk P.G."/>
            <person name="Krulwich T.A."/>
        </authorList>
    </citation>
    <scope>NUCLEOTIDE SEQUENCE</scope>
    <source>
        <strain evidence="9">96224</strain>
    </source>
</reference>
<evidence type="ECO:0000256" key="2">
    <source>
        <dbReference type="ARBA" id="ARBA00018426"/>
    </source>
</evidence>
<dbReference type="Gene3D" id="3.90.1490.10">
    <property type="entry name" value="putative n-type atp pyrophosphatase, domain 2"/>
    <property type="match status" value="1"/>
</dbReference>
<dbReference type="EMBL" id="UIGY01000036">
    <property type="protein sequence ID" value="SUZ08980.1"/>
    <property type="molecule type" value="Genomic_DNA"/>
</dbReference>
<feature type="domain" description="Diphthamide synthase" evidence="7">
    <location>
        <begin position="117"/>
        <end position="266"/>
    </location>
</feature>
<dbReference type="Pfam" id="PF01902">
    <property type="entry name" value="Diphthami_syn_2"/>
    <property type="match status" value="1"/>
</dbReference>
<proteinExistence type="predicted"/>
<dbReference type="GO" id="GO:0017178">
    <property type="term" value="F:diphthine-ammonia ligase activity"/>
    <property type="evidence" value="ECO:0007669"/>
    <property type="project" value="UniProtKB-EC"/>
</dbReference>
<dbReference type="OrthoDB" id="686384at2759"/>
<dbReference type="InterPro" id="IPR035959">
    <property type="entry name" value="RutC-like_sf"/>
</dbReference>
<evidence type="ECO:0000256" key="5">
    <source>
        <dbReference type="ARBA" id="ARBA00048108"/>
    </source>
</evidence>
<dbReference type="Gene3D" id="3.40.50.620">
    <property type="entry name" value="HUPs"/>
    <property type="match status" value="1"/>
</dbReference>
<dbReference type="EC" id="6.3.1.14" evidence="1"/>
<evidence type="ECO:0000256" key="1">
    <source>
        <dbReference type="ARBA" id="ARBA00012089"/>
    </source>
</evidence>
<evidence type="ECO:0000313" key="9">
    <source>
        <dbReference type="EMBL" id="SUZ08980.1"/>
    </source>
</evidence>
<accession>A0A061HPU8</accession>
<gene>
    <name evidence="8" type="ORF">BGT96224_3127</name>
    <name evidence="9" type="ORF">BGT96224V2_LOCUS2143</name>
</gene>
<dbReference type="GO" id="GO:0017183">
    <property type="term" value="P:protein histidyl modification to diphthamide"/>
    <property type="evidence" value="ECO:0007669"/>
    <property type="project" value="TreeGrafter"/>
</dbReference>
<evidence type="ECO:0000259" key="7">
    <source>
        <dbReference type="Pfam" id="PF01902"/>
    </source>
</evidence>
<evidence type="ECO:0000256" key="6">
    <source>
        <dbReference type="SAM" id="MobiDB-lite"/>
    </source>
</evidence>
<protein>
    <recommendedName>
        <fullName evidence="2">Diphthine--ammonia ligase</fullName>
        <ecNumber evidence="1">6.3.1.14</ecNumber>
    </recommendedName>
    <alternativeName>
        <fullName evidence="3">Diphthamide synthase</fullName>
    </alternativeName>
    <alternativeName>
        <fullName evidence="4">Diphthamide synthetase</fullName>
    </alternativeName>
</protein>
<evidence type="ECO:0000313" key="10">
    <source>
        <dbReference type="Proteomes" id="UP000053110"/>
    </source>
</evidence>
<evidence type="ECO:0000256" key="4">
    <source>
        <dbReference type="ARBA" id="ARBA00031552"/>
    </source>
</evidence>
<name>A0A061HPU8_BLUGR</name>
<dbReference type="EMBL" id="KE375009">
    <property type="protein sequence ID" value="EPQ66054.1"/>
    <property type="molecule type" value="Genomic_DNA"/>
</dbReference>
<reference evidence="10" key="1">
    <citation type="journal article" date="2013" name="Nat. Genet.">
        <title>The wheat powdery mildew genome shows the unique evolution of an obligate biotroph.</title>
        <authorList>
            <person name="Wicker T."/>
            <person name="Oberhaensli S."/>
            <person name="Parlange F."/>
            <person name="Buchmann J.P."/>
            <person name="Shatalina M."/>
            <person name="Roffler S."/>
            <person name="Ben-David R."/>
            <person name="Dolezel J."/>
            <person name="Simkova H."/>
            <person name="Schulze-Lefert P."/>
            <person name="Spanu P.D."/>
            <person name="Bruggmann R."/>
            <person name="Amselem J."/>
            <person name="Quesneville H."/>
            <person name="Ver Loren van Themaat E."/>
            <person name="Paape T."/>
            <person name="Shimizu K.K."/>
            <person name="Keller B."/>
        </authorList>
    </citation>
    <scope>NUCLEOTIDE SEQUENCE [LARGE SCALE GENOMIC DNA]</scope>
    <source>
        <strain evidence="10">96224</strain>
    </source>
</reference>
<feature type="compositionally biased region" description="Polar residues" evidence="6">
    <location>
        <begin position="317"/>
        <end position="333"/>
    </location>
</feature>
<dbReference type="PANTHER" id="PTHR12196">
    <property type="entry name" value="DOMAIN OF UNKNOWN FUNCTION 71 DUF71 -CONTAINING PROTEIN"/>
    <property type="match status" value="1"/>
</dbReference>
<dbReference type="CDD" id="cd01994">
    <property type="entry name" value="AANH_PF0828-like"/>
    <property type="match status" value="1"/>
</dbReference>
<dbReference type="InterPro" id="IPR014729">
    <property type="entry name" value="Rossmann-like_a/b/a_fold"/>
</dbReference>
<dbReference type="InterPro" id="IPR030662">
    <property type="entry name" value="DPH6/MJ0570"/>
</dbReference>
<dbReference type="NCBIfam" id="TIGR00290">
    <property type="entry name" value="MJ0570_dom"/>
    <property type="match status" value="1"/>
</dbReference>
<dbReference type="InterPro" id="IPR002761">
    <property type="entry name" value="Diphthami_syn_dom"/>
</dbReference>